<organism evidence="2 3">
    <name type="scientific">Plasmodium falciparum Vietnam Oak-Knoll</name>
    <name type="common">FVO</name>
    <dbReference type="NCBI Taxonomy" id="1036723"/>
    <lineage>
        <taxon>Eukaryota</taxon>
        <taxon>Sar</taxon>
        <taxon>Alveolata</taxon>
        <taxon>Apicomplexa</taxon>
        <taxon>Aconoidasida</taxon>
        <taxon>Haemosporida</taxon>
        <taxon>Plasmodiidae</taxon>
        <taxon>Plasmodium</taxon>
        <taxon>Plasmodium (Laverania)</taxon>
    </lineage>
</organism>
<feature type="signal peptide" evidence="1">
    <location>
        <begin position="1"/>
        <end position="17"/>
    </location>
</feature>
<dbReference type="Proteomes" id="UP000030690">
    <property type="component" value="Unassembled WGS sequence"/>
</dbReference>
<dbReference type="OrthoDB" id="384364at2759"/>
<feature type="chain" id="PRO_5001535570" description="Fam-f protein" evidence="1">
    <location>
        <begin position="18"/>
        <end position="582"/>
    </location>
</feature>
<evidence type="ECO:0000313" key="3">
    <source>
        <dbReference type="Proteomes" id="UP000030690"/>
    </source>
</evidence>
<dbReference type="AlphaFoldDB" id="A0A024V3I8"/>
<name>A0A024V3I8_PLAFA</name>
<sequence>MRVFWVVLCYLDTLVNILNIKIQVISLLPNIKNYPFPFNFDYSKIEWNRKLAELSTYTDDKIKNTSGSNIKEVNHQYNRGEIKIPEGVVGHGYESIRELFPELVDELIVRNYDKELKREKKLYKITYDVLKKFERNVKVYNNDLLQNMNAVLRPLYKSIVHNDIRLLRLMCGDNMDLNINTIGQLMVDGKTVSNYLTNISFETNMEYIADDIKSSINKQITLNHGKLLHLSSEHMKLQRYVKLLHFIVVRIPLVYFRSANNFFLMFQINAMIILEERLNTVLNLNYLEHLNLGRNYYTVNVDTVNFLLNDMLRITKSTIDTEVHRAFVKMNKVLNGDLKCLLAIFLYILNDAMSENTKSIQSLEGETQDDINNHPILSNLHKILLDEKNNIKLLKEKFEMFVQNVFNFDINEPSVRNLQQKLYEFRKGEIMSVFYTIVHQLITMRQIIKYKEFVDDLQKKGQKYRSLYRKIIDRFVVPQSSGILTFHTDEYDLLLRDFLHIREKGNIHFNLLGGNRTLRTLLQLCLFEINKLKIINKLYIELMEAIDILHEASVEDPNEKIMSKKKIVFYIYVLNKFNNRWV</sequence>
<dbReference type="EMBL" id="KI925140">
    <property type="protein sequence ID" value="ETW16755.1"/>
    <property type="molecule type" value="Genomic_DNA"/>
</dbReference>
<evidence type="ECO:0008006" key="4">
    <source>
        <dbReference type="Google" id="ProtNLM"/>
    </source>
</evidence>
<gene>
    <name evidence="2" type="ORF">PFFVO_04417</name>
</gene>
<accession>A0A024V3I8</accession>
<reference evidence="2 3" key="2">
    <citation type="submission" date="2013-02" db="EMBL/GenBank/DDBJ databases">
        <title>The Genome Sequence of Plasmodium falciparum Vietnam Oak-Knoll (FVO).</title>
        <authorList>
            <consortium name="The Broad Institute Genome Sequencing Platform"/>
            <consortium name="The Broad Institute Genome Sequencing Center for Infectious Disease"/>
            <person name="Neafsey D."/>
            <person name="Cheeseman I."/>
            <person name="Volkman S."/>
            <person name="Adams J."/>
            <person name="Walker B."/>
            <person name="Young S.K."/>
            <person name="Zeng Q."/>
            <person name="Gargeya S."/>
            <person name="Fitzgerald M."/>
            <person name="Haas B."/>
            <person name="Abouelleil A."/>
            <person name="Alvarado L."/>
            <person name="Arachchi H.M."/>
            <person name="Berlin A.M."/>
            <person name="Chapman S.B."/>
            <person name="Dewar J."/>
            <person name="Goldberg J."/>
            <person name="Griggs A."/>
            <person name="Gujja S."/>
            <person name="Hansen M."/>
            <person name="Howarth C."/>
            <person name="Imamovic A."/>
            <person name="Larimer J."/>
            <person name="McCowan C."/>
            <person name="Murphy C."/>
            <person name="Neiman D."/>
            <person name="Pearson M."/>
            <person name="Priest M."/>
            <person name="Roberts A."/>
            <person name="Saif S."/>
            <person name="Shea T."/>
            <person name="Sisk P."/>
            <person name="Sykes S."/>
            <person name="Wortman J."/>
            <person name="Nusbaum C."/>
            <person name="Birren B."/>
        </authorList>
    </citation>
    <scope>NUCLEOTIDE SEQUENCE [LARGE SCALE GENOMIC DNA]</scope>
    <source>
        <strain evidence="3">Vietnam Oak-Knoll (FVO)</strain>
    </source>
</reference>
<evidence type="ECO:0000256" key="1">
    <source>
        <dbReference type="SAM" id="SignalP"/>
    </source>
</evidence>
<evidence type="ECO:0000313" key="2">
    <source>
        <dbReference type="EMBL" id="ETW16755.1"/>
    </source>
</evidence>
<reference evidence="2 3" key="1">
    <citation type="submission" date="2013-02" db="EMBL/GenBank/DDBJ databases">
        <title>The Genome Annotation of Plasmodium falciparum Vietnam Oak-Knoll (FVO).</title>
        <authorList>
            <consortium name="The Broad Institute Genome Sequencing Platform"/>
            <consortium name="The Broad Institute Genome Sequencing Center for Infectious Disease"/>
            <person name="Neafsey D."/>
            <person name="Hoffman S."/>
            <person name="Volkman S."/>
            <person name="Rosenthal P."/>
            <person name="Walker B."/>
            <person name="Young S.K."/>
            <person name="Zeng Q."/>
            <person name="Gargeya S."/>
            <person name="Fitzgerald M."/>
            <person name="Haas B."/>
            <person name="Abouelleil A."/>
            <person name="Allen A.W."/>
            <person name="Alvarado L."/>
            <person name="Arachchi H.M."/>
            <person name="Berlin A.M."/>
            <person name="Chapman S.B."/>
            <person name="Gainer-Dewar J."/>
            <person name="Goldberg J."/>
            <person name="Griggs A."/>
            <person name="Gujja S."/>
            <person name="Hansen M."/>
            <person name="Howarth C."/>
            <person name="Imamovic A."/>
            <person name="Ireland A."/>
            <person name="Larimer J."/>
            <person name="McCowan C."/>
            <person name="Murphy C."/>
            <person name="Pearson M."/>
            <person name="Poon T.W."/>
            <person name="Priest M."/>
            <person name="Roberts A."/>
            <person name="Saif S."/>
            <person name="Shea T."/>
            <person name="Sisk P."/>
            <person name="Sykes S."/>
            <person name="Wortman J."/>
            <person name="Nusbaum C."/>
            <person name="Birren B."/>
        </authorList>
    </citation>
    <scope>NUCLEOTIDE SEQUENCE [LARGE SCALE GENOMIC DNA]</scope>
    <source>
        <strain evidence="3">Vietnam Oak-Knoll (FVO)</strain>
    </source>
</reference>
<protein>
    <recommendedName>
        <fullName evidence="4">Fam-f protein</fullName>
    </recommendedName>
</protein>
<keyword evidence="1" id="KW-0732">Signal</keyword>
<proteinExistence type="predicted"/>